<dbReference type="RefSeq" id="WP_000734321.1">
    <property type="nucleotide sequence ID" value="NZ_AP026907.1"/>
</dbReference>
<feature type="signal peptide" evidence="1">
    <location>
        <begin position="1"/>
        <end position="25"/>
    </location>
</feature>
<dbReference type="AlphaFoldDB" id="A0A0K3L1P7"/>
<evidence type="ECO:0000313" key="4">
    <source>
        <dbReference type="Proteomes" id="UP000521994"/>
    </source>
</evidence>
<accession>A0A0K3L1P7</accession>
<organism evidence="2 4">
    <name type="scientific">Escherichia coli</name>
    <dbReference type="NCBI Taxonomy" id="562"/>
    <lineage>
        <taxon>Bacteria</taxon>
        <taxon>Pseudomonadati</taxon>
        <taxon>Pseudomonadota</taxon>
        <taxon>Gammaproteobacteria</taxon>
        <taxon>Enterobacterales</taxon>
        <taxon>Enterobacteriaceae</taxon>
        <taxon>Escherichia</taxon>
    </lineage>
</organism>
<dbReference type="Proteomes" id="UP000842385">
    <property type="component" value="Unassembled WGS sequence"/>
</dbReference>
<gene>
    <name evidence="2" type="ORF">BG944_000700</name>
    <name evidence="3" type="ORF">HKA49_002279</name>
</gene>
<dbReference type="EMBL" id="DABFUC010000009">
    <property type="protein sequence ID" value="HAI8958131.1"/>
    <property type="molecule type" value="Genomic_DNA"/>
</dbReference>
<dbReference type="EMBL" id="AASXRC010000003">
    <property type="protein sequence ID" value="EFI0211602.1"/>
    <property type="molecule type" value="Genomic_DNA"/>
</dbReference>
<keyword evidence="1" id="KW-0732">Signal</keyword>
<reference evidence="3" key="3">
    <citation type="submission" date="2020-04" db="EMBL/GenBank/DDBJ databases">
        <authorList>
            <consortium name="NCBI Pathogen Detection Project"/>
        </authorList>
    </citation>
    <scope>NUCLEOTIDE SEQUENCE</scope>
    <source>
        <strain evidence="3">TW14994</strain>
    </source>
</reference>
<evidence type="ECO:0000313" key="3">
    <source>
        <dbReference type="EMBL" id="HAI8958131.1"/>
    </source>
</evidence>
<feature type="chain" id="PRO_5042679276" evidence="1">
    <location>
        <begin position="26"/>
        <end position="150"/>
    </location>
</feature>
<reference evidence="2 4" key="2">
    <citation type="submission" date="2020-02" db="EMBL/GenBank/DDBJ databases">
        <authorList>
            <consortium name="PulseNet: The National Subtyping Network for Foodborne Disease Surveillance"/>
            <person name="Tarr C.L."/>
            <person name="Trees E."/>
            <person name="Katz L.S."/>
            <person name="Carleton-Romer H.A."/>
            <person name="Stroika S."/>
            <person name="Kucerova Z."/>
            <person name="Roache K.F."/>
            <person name="Sabol A.L."/>
            <person name="Besser J."/>
            <person name="Gerner-Smidt P."/>
        </authorList>
    </citation>
    <scope>NUCLEOTIDE SEQUENCE [LARGE SCALE GENOMIC DNA]</scope>
    <source>
        <strain evidence="2 4">2014C-3796</strain>
    </source>
</reference>
<evidence type="ECO:0000313" key="5">
    <source>
        <dbReference type="Proteomes" id="UP000842385"/>
    </source>
</evidence>
<proteinExistence type="predicted"/>
<name>A0A0K3L1P7_ECOLX</name>
<dbReference type="Proteomes" id="UP000521994">
    <property type="component" value="Unassembled WGS sequence"/>
</dbReference>
<sequence length="150" mass="16907">MKKLKLLSLLPVMFFPLLIAGNAHAARPYSGFLPAAVNNKSGNIFWCDAHRQVRKLCTATEVDSMGWFIVVRSKPSRDCPGGIWGWITPSKDDVATGYTITPGKEFNLTMKDMCSPDMKVTFRPNKKDPRYDDLVGIYAGKEAFRYKQIK</sequence>
<evidence type="ECO:0000313" key="2">
    <source>
        <dbReference type="EMBL" id="EFI0211602.1"/>
    </source>
</evidence>
<comment type="caution">
    <text evidence="2">The sequence shown here is derived from an EMBL/GenBank/DDBJ whole genome shotgun (WGS) entry which is preliminary data.</text>
</comment>
<reference evidence="3 5" key="1">
    <citation type="journal article" date="2018" name="Genome Biol.">
        <title>SKESA: strategic k-mer extension for scrupulous assemblies.</title>
        <authorList>
            <person name="Souvorov A."/>
            <person name="Agarwala R."/>
            <person name="Lipman D.J."/>
        </authorList>
    </citation>
    <scope>NUCLEOTIDE SEQUENCE [LARGE SCALE GENOMIC DNA]</scope>
    <source>
        <strain evidence="3 5">TW14994</strain>
    </source>
</reference>
<evidence type="ECO:0000256" key="1">
    <source>
        <dbReference type="SAM" id="SignalP"/>
    </source>
</evidence>
<protein>
    <submittedName>
        <fullName evidence="2">Uncharacterized protein</fullName>
    </submittedName>
</protein>